<evidence type="ECO:0000256" key="6">
    <source>
        <dbReference type="ARBA" id="ARBA00022777"/>
    </source>
</evidence>
<dbReference type="SUPFAM" id="SSF55874">
    <property type="entry name" value="ATPase domain of HSP90 chaperone/DNA topoisomerase II/histidine kinase"/>
    <property type="match status" value="1"/>
</dbReference>
<evidence type="ECO:0000256" key="4">
    <source>
        <dbReference type="ARBA" id="ARBA00022553"/>
    </source>
</evidence>
<gene>
    <name evidence="11" type="ORF">SAMN05443529_14016</name>
</gene>
<dbReference type="PROSITE" id="PS51257">
    <property type="entry name" value="PROKAR_LIPOPROTEIN"/>
    <property type="match status" value="1"/>
</dbReference>
<dbReference type="InterPro" id="IPR050736">
    <property type="entry name" value="Sensor_HK_Regulatory"/>
</dbReference>
<dbReference type="SMART" id="SM00387">
    <property type="entry name" value="HATPase_c"/>
    <property type="match status" value="1"/>
</dbReference>
<dbReference type="PANTHER" id="PTHR43711:SF1">
    <property type="entry name" value="HISTIDINE KINASE 1"/>
    <property type="match status" value="1"/>
</dbReference>
<keyword evidence="7" id="KW-0902">Two-component regulatory system</keyword>
<keyword evidence="5" id="KW-0808">Transferase</keyword>
<dbReference type="EC" id="2.7.13.3" evidence="3"/>
<keyword evidence="4" id="KW-0597">Phosphoprotein</keyword>
<dbReference type="PRINTS" id="PR00344">
    <property type="entry name" value="BCTRLSENSOR"/>
</dbReference>
<dbReference type="CDD" id="cd00075">
    <property type="entry name" value="HATPase"/>
    <property type="match status" value="1"/>
</dbReference>
<dbReference type="OrthoDB" id="9813151at2"/>
<protein>
    <recommendedName>
        <fullName evidence="3">histidine kinase</fullName>
        <ecNumber evidence="3">2.7.13.3</ecNumber>
    </recommendedName>
</protein>
<dbReference type="SUPFAM" id="SSF47384">
    <property type="entry name" value="Homodimeric domain of signal transducing histidine kinase"/>
    <property type="match status" value="1"/>
</dbReference>
<organism evidence="11 12">
    <name type="scientific">Desulfosporosinus hippei DSM 8344</name>
    <dbReference type="NCBI Taxonomy" id="1121419"/>
    <lineage>
        <taxon>Bacteria</taxon>
        <taxon>Bacillati</taxon>
        <taxon>Bacillota</taxon>
        <taxon>Clostridia</taxon>
        <taxon>Eubacteriales</taxon>
        <taxon>Desulfitobacteriaceae</taxon>
        <taxon>Desulfosporosinus</taxon>
    </lineage>
</organism>
<dbReference type="InterPro" id="IPR036890">
    <property type="entry name" value="HATPase_C_sf"/>
</dbReference>
<accession>A0A1G8KQN3</accession>
<keyword evidence="8 9" id="KW-0472">Membrane</keyword>
<evidence type="ECO:0000256" key="1">
    <source>
        <dbReference type="ARBA" id="ARBA00000085"/>
    </source>
</evidence>
<dbReference type="FunFam" id="3.30.565.10:FF:000006">
    <property type="entry name" value="Sensor histidine kinase WalK"/>
    <property type="match status" value="1"/>
</dbReference>
<dbReference type="SMART" id="SM00388">
    <property type="entry name" value="HisKA"/>
    <property type="match status" value="1"/>
</dbReference>
<evidence type="ECO:0000313" key="12">
    <source>
        <dbReference type="Proteomes" id="UP000198656"/>
    </source>
</evidence>
<keyword evidence="9" id="KW-0812">Transmembrane</keyword>
<name>A0A1G8KQN3_9FIRM</name>
<proteinExistence type="predicted"/>
<dbReference type="InterPro" id="IPR005467">
    <property type="entry name" value="His_kinase_dom"/>
</dbReference>
<feature type="transmembrane region" description="Helical" evidence="9">
    <location>
        <begin position="12"/>
        <end position="34"/>
    </location>
</feature>
<feature type="domain" description="Histidine kinase" evidence="10">
    <location>
        <begin position="126"/>
        <end position="341"/>
    </location>
</feature>
<comment type="subcellular location">
    <subcellularLocation>
        <location evidence="2">Membrane</location>
    </subcellularLocation>
</comment>
<dbReference type="Gene3D" id="3.30.565.10">
    <property type="entry name" value="Histidine kinase-like ATPase, C-terminal domain"/>
    <property type="match status" value="1"/>
</dbReference>
<dbReference type="STRING" id="1121419.SAMN05443529_14016"/>
<dbReference type="AlphaFoldDB" id="A0A1G8KQN3"/>
<dbReference type="InterPro" id="IPR003661">
    <property type="entry name" value="HisK_dim/P_dom"/>
</dbReference>
<dbReference type="Proteomes" id="UP000198656">
    <property type="component" value="Unassembled WGS sequence"/>
</dbReference>
<dbReference type="Gene3D" id="1.10.287.130">
    <property type="match status" value="1"/>
</dbReference>
<dbReference type="PANTHER" id="PTHR43711">
    <property type="entry name" value="TWO-COMPONENT HISTIDINE KINASE"/>
    <property type="match status" value="1"/>
</dbReference>
<evidence type="ECO:0000256" key="2">
    <source>
        <dbReference type="ARBA" id="ARBA00004370"/>
    </source>
</evidence>
<feature type="transmembrane region" description="Helical" evidence="9">
    <location>
        <begin position="46"/>
        <end position="63"/>
    </location>
</feature>
<dbReference type="GO" id="GO:0000155">
    <property type="term" value="F:phosphorelay sensor kinase activity"/>
    <property type="evidence" value="ECO:0007669"/>
    <property type="project" value="InterPro"/>
</dbReference>
<dbReference type="InterPro" id="IPR036097">
    <property type="entry name" value="HisK_dim/P_sf"/>
</dbReference>
<dbReference type="Pfam" id="PF00512">
    <property type="entry name" value="HisKA"/>
    <property type="match status" value="1"/>
</dbReference>
<evidence type="ECO:0000256" key="8">
    <source>
        <dbReference type="ARBA" id="ARBA00023136"/>
    </source>
</evidence>
<evidence type="ECO:0000256" key="3">
    <source>
        <dbReference type="ARBA" id="ARBA00012438"/>
    </source>
</evidence>
<dbReference type="InterPro" id="IPR004358">
    <property type="entry name" value="Sig_transdc_His_kin-like_C"/>
</dbReference>
<dbReference type="RefSeq" id="WP_092335670.1">
    <property type="nucleotide sequence ID" value="NZ_FNCP01000040.1"/>
</dbReference>
<dbReference type="Pfam" id="PF02518">
    <property type="entry name" value="HATPase_c"/>
    <property type="match status" value="1"/>
</dbReference>
<evidence type="ECO:0000313" key="11">
    <source>
        <dbReference type="EMBL" id="SDI45727.1"/>
    </source>
</evidence>
<sequence>MIKGLKAKLHFALNAFILIACAFTVGYFIAALFFKVTGQPPELLRYIISGFTGLLFLWAAVSLKPYKEDKWIAGMFDALENIAQGNFNVQIEKDNHGLLDELTARINKIAQGLGSMETLRQNFVADVSHEIQSPLTSISGYAALLENEALTHAERMHYIQIIQVESKRLSKLSANLLKLSSLDIGVTSLSLTKFRLDKQLQNISILLEPQWSKKNLLLDAELDKVTIYADEELLSQVWINLMHNAIKFTTEGGTIHIVLTRDTEKISCTIADTGLGIAPEDQLHIFERFYKVDKSRDRTIGGNGLGLSMVRKIVELHGGKVTLESEIGKGSTFTISLPVTD</sequence>
<evidence type="ECO:0000256" key="5">
    <source>
        <dbReference type="ARBA" id="ARBA00022679"/>
    </source>
</evidence>
<comment type="catalytic activity">
    <reaction evidence="1">
        <text>ATP + protein L-histidine = ADP + protein N-phospho-L-histidine.</text>
        <dbReference type="EC" id="2.7.13.3"/>
    </reaction>
</comment>
<reference evidence="12" key="1">
    <citation type="submission" date="2016-10" db="EMBL/GenBank/DDBJ databases">
        <authorList>
            <person name="Varghese N."/>
            <person name="Submissions S."/>
        </authorList>
    </citation>
    <scope>NUCLEOTIDE SEQUENCE [LARGE SCALE GENOMIC DNA]</scope>
    <source>
        <strain evidence="12">DSM 8344</strain>
    </source>
</reference>
<dbReference type="GO" id="GO:0016020">
    <property type="term" value="C:membrane"/>
    <property type="evidence" value="ECO:0007669"/>
    <property type="project" value="UniProtKB-SubCell"/>
</dbReference>
<dbReference type="CDD" id="cd00082">
    <property type="entry name" value="HisKA"/>
    <property type="match status" value="1"/>
</dbReference>
<dbReference type="FunFam" id="1.10.287.130:FF:000001">
    <property type="entry name" value="Two-component sensor histidine kinase"/>
    <property type="match status" value="1"/>
</dbReference>
<keyword evidence="6 11" id="KW-0418">Kinase</keyword>
<evidence type="ECO:0000259" key="10">
    <source>
        <dbReference type="PROSITE" id="PS50109"/>
    </source>
</evidence>
<dbReference type="InterPro" id="IPR003594">
    <property type="entry name" value="HATPase_dom"/>
</dbReference>
<keyword evidence="9" id="KW-1133">Transmembrane helix</keyword>
<evidence type="ECO:0000256" key="7">
    <source>
        <dbReference type="ARBA" id="ARBA00023012"/>
    </source>
</evidence>
<dbReference type="EMBL" id="FNCP01000040">
    <property type="protein sequence ID" value="SDI45727.1"/>
    <property type="molecule type" value="Genomic_DNA"/>
</dbReference>
<keyword evidence="12" id="KW-1185">Reference proteome</keyword>
<evidence type="ECO:0000256" key="9">
    <source>
        <dbReference type="SAM" id="Phobius"/>
    </source>
</evidence>
<dbReference type="PROSITE" id="PS50109">
    <property type="entry name" value="HIS_KIN"/>
    <property type="match status" value="1"/>
</dbReference>